<accession>A0A8S5UEM0</accession>
<sequence>MDIDLLNFSNKQKTISYTTKSYRFCKSDLIGHAELLESLLTCDSFKKNINKEDITVLDSILKFFKAYQNSEDSSSKLKAIKSLILFFVNAFSYGKDVSLKILDSLSSKCTEIVNISESCAFEYVHNSLFQFISLYSKYLQPQKETKDNKQFVSDCFLNDVFPDLLDLFLCLRSSVDTSAKQESKQYVM</sequence>
<protein>
    <submittedName>
        <fullName evidence="1">Uncharacterized protein</fullName>
    </submittedName>
</protein>
<reference evidence="1" key="1">
    <citation type="journal article" date="2021" name="Proc. Natl. Acad. Sci. U.S.A.">
        <title>A Catalog of Tens of Thousands of Viruses from Human Metagenomes Reveals Hidden Associations with Chronic Diseases.</title>
        <authorList>
            <person name="Tisza M.J."/>
            <person name="Buck C.B."/>
        </authorList>
    </citation>
    <scope>NUCLEOTIDE SEQUENCE</scope>
    <source>
        <strain evidence="1">CtX5W26</strain>
    </source>
</reference>
<evidence type="ECO:0000313" key="1">
    <source>
        <dbReference type="EMBL" id="DAF92929.1"/>
    </source>
</evidence>
<proteinExistence type="predicted"/>
<dbReference type="EMBL" id="BK016076">
    <property type="protein sequence ID" value="DAF92929.1"/>
    <property type="molecule type" value="Genomic_DNA"/>
</dbReference>
<organism evidence="1">
    <name type="scientific">Siphoviridae sp. ctX5W26</name>
    <dbReference type="NCBI Taxonomy" id="2825540"/>
    <lineage>
        <taxon>Viruses</taxon>
        <taxon>Duplodnaviria</taxon>
        <taxon>Heunggongvirae</taxon>
        <taxon>Uroviricota</taxon>
        <taxon>Caudoviricetes</taxon>
    </lineage>
</organism>
<name>A0A8S5UEM0_9CAUD</name>